<dbReference type="InterPro" id="IPR050243">
    <property type="entry name" value="PHP_phosphatase"/>
</dbReference>
<evidence type="ECO:0000313" key="2">
    <source>
        <dbReference type="EMBL" id="MBC8569524.1"/>
    </source>
</evidence>
<dbReference type="InterPro" id="IPR003141">
    <property type="entry name" value="Pol/His_phosphatase_N"/>
</dbReference>
<comment type="caution">
    <text evidence="2">The sequence shown here is derived from an EMBL/GenBank/DDBJ whole genome shotgun (WGS) entry which is preliminary data.</text>
</comment>
<gene>
    <name evidence="2" type="ORF">H8709_01595</name>
</gene>
<dbReference type="PANTHER" id="PTHR36928">
    <property type="entry name" value="PHOSPHATASE YCDX-RELATED"/>
    <property type="match status" value="1"/>
</dbReference>
<dbReference type="InterPro" id="IPR016195">
    <property type="entry name" value="Pol/histidinol_Pase-like"/>
</dbReference>
<feature type="domain" description="Polymerase/histidinol phosphatase N-terminal" evidence="1">
    <location>
        <begin position="5"/>
        <end position="79"/>
    </location>
</feature>
<dbReference type="NCBIfam" id="NF006702">
    <property type="entry name" value="PRK09248.1"/>
    <property type="match status" value="1"/>
</dbReference>
<dbReference type="PANTHER" id="PTHR36928:SF1">
    <property type="entry name" value="PHOSPHATASE YCDX-RELATED"/>
    <property type="match status" value="1"/>
</dbReference>
<dbReference type="Gene3D" id="3.20.20.140">
    <property type="entry name" value="Metal-dependent hydrolases"/>
    <property type="match status" value="1"/>
</dbReference>
<proteinExistence type="predicted"/>
<organism evidence="2 3">
    <name type="scientific">Zongyangia hominis</name>
    <dbReference type="NCBI Taxonomy" id="2763677"/>
    <lineage>
        <taxon>Bacteria</taxon>
        <taxon>Bacillati</taxon>
        <taxon>Bacillota</taxon>
        <taxon>Clostridia</taxon>
        <taxon>Eubacteriales</taxon>
        <taxon>Oscillospiraceae</taxon>
        <taxon>Zongyangia</taxon>
    </lineage>
</organism>
<sequence length="245" mass="27409">MKIIADTHTHTVASTHAFSTIMENIHVAKEKGIRAIASTDHAPALPDSAHLWHFTNIWSVPDYVEGVLVLKGVETNILDFDGNLDMPQKMLAGLDWVVASCHSPVIPPKDEEAQTRLWLQIAQNPDVDVIGHSGNPKFRYDYEKCIKAFKEYGKIVEINAHSFQPGTRVGSPKNCAEIAKLCAKYKVPVIVNSDAHFCYEIGAVERAAAMLEEIEFPQELILNVDYDRFFDVVQNKVARDLSPQK</sequence>
<accession>A0A926EBW7</accession>
<dbReference type="Proteomes" id="UP000660861">
    <property type="component" value="Unassembled WGS sequence"/>
</dbReference>
<keyword evidence="3" id="KW-1185">Reference proteome</keyword>
<name>A0A926EBW7_9FIRM</name>
<dbReference type="CDD" id="cd07437">
    <property type="entry name" value="PHP_HisPPase_Ycdx_like"/>
    <property type="match status" value="1"/>
</dbReference>
<reference evidence="2" key="1">
    <citation type="submission" date="2020-08" db="EMBL/GenBank/DDBJ databases">
        <title>Genome public.</title>
        <authorList>
            <person name="Liu C."/>
            <person name="Sun Q."/>
        </authorList>
    </citation>
    <scope>NUCLEOTIDE SEQUENCE</scope>
    <source>
        <strain evidence="2">NSJ-54</strain>
    </source>
</reference>
<evidence type="ECO:0000313" key="3">
    <source>
        <dbReference type="Proteomes" id="UP000660861"/>
    </source>
</evidence>
<dbReference type="AlphaFoldDB" id="A0A926EBW7"/>
<dbReference type="GO" id="GO:0042578">
    <property type="term" value="F:phosphoric ester hydrolase activity"/>
    <property type="evidence" value="ECO:0007669"/>
    <property type="project" value="TreeGrafter"/>
</dbReference>
<dbReference type="GO" id="GO:0005829">
    <property type="term" value="C:cytosol"/>
    <property type="evidence" value="ECO:0007669"/>
    <property type="project" value="TreeGrafter"/>
</dbReference>
<dbReference type="Pfam" id="PF02811">
    <property type="entry name" value="PHP"/>
    <property type="match status" value="1"/>
</dbReference>
<dbReference type="GO" id="GO:0008270">
    <property type="term" value="F:zinc ion binding"/>
    <property type="evidence" value="ECO:0007669"/>
    <property type="project" value="TreeGrafter"/>
</dbReference>
<dbReference type="SMART" id="SM00481">
    <property type="entry name" value="POLIIIAc"/>
    <property type="match status" value="1"/>
</dbReference>
<protein>
    <submittedName>
        <fullName evidence="2">Phosphatase</fullName>
    </submittedName>
</protein>
<dbReference type="InterPro" id="IPR004013">
    <property type="entry name" value="PHP_dom"/>
</dbReference>
<dbReference type="EMBL" id="JACRTC010000001">
    <property type="protein sequence ID" value="MBC8569524.1"/>
    <property type="molecule type" value="Genomic_DNA"/>
</dbReference>
<evidence type="ECO:0000259" key="1">
    <source>
        <dbReference type="SMART" id="SM00481"/>
    </source>
</evidence>
<dbReference type="SUPFAM" id="SSF89550">
    <property type="entry name" value="PHP domain-like"/>
    <property type="match status" value="1"/>
</dbReference>